<feature type="region of interest" description="Disordered" evidence="1">
    <location>
        <begin position="310"/>
        <end position="384"/>
    </location>
</feature>
<reference evidence="2" key="1">
    <citation type="submission" date="2021-04" db="EMBL/GenBank/DDBJ databases">
        <authorList>
            <person name="Tunstrom K."/>
        </authorList>
    </citation>
    <scope>NUCLEOTIDE SEQUENCE</scope>
</reference>
<organism evidence="2 3">
    <name type="scientific">Parnassius apollo</name>
    <name type="common">Apollo butterfly</name>
    <name type="synonym">Papilio apollo</name>
    <dbReference type="NCBI Taxonomy" id="110799"/>
    <lineage>
        <taxon>Eukaryota</taxon>
        <taxon>Metazoa</taxon>
        <taxon>Ecdysozoa</taxon>
        <taxon>Arthropoda</taxon>
        <taxon>Hexapoda</taxon>
        <taxon>Insecta</taxon>
        <taxon>Pterygota</taxon>
        <taxon>Neoptera</taxon>
        <taxon>Endopterygota</taxon>
        <taxon>Lepidoptera</taxon>
        <taxon>Glossata</taxon>
        <taxon>Ditrysia</taxon>
        <taxon>Papilionoidea</taxon>
        <taxon>Papilionidae</taxon>
        <taxon>Parnassiinae</taxon>
        <taxon>Parnassini</taxon>
        <taxon>Parnassius</taxon>
        <taxon>Parnassius</taxon>
    </lineage>
</organism>
<evidence type="ECO:0000313" key="2">
    <source>
        <dbReference type="EMBL" id="CAG4994332.1"/>
    </source>
</evidence>
<dbReference type="PANTHER" id="PTHR46704:SF9">
    <property type="entry name" value="BHLH DOMAIN-CONTAINING PROTEIN"/>
    <property type="match status" value="1"/>
</dbReference>
<dbReference type="PANTHER" id="PTHR46704">
    <property type="entry name" value="CXC DOMAIN-CONTAINING PROTEIN-RELATED"/>
    <property type="match status" value="1"/>
</dbReference>
<proteinExistence type="predicted"/>
<evidence type="ECO:0000256" key="1">
    <source>
        <dbReference type="SAM" id="MobiDB-lite"/>
    </source>
</evidence>
<dbReference type="EMBL" id="CAJQZP010000890">
    <property type="protein sequence ID" value="CAG4994332.1"/>
    <property type="molecule type" value="Genomic_DNA"/>
</dbReference>
<dbReference type="Pfam" id="PF06407">
    <property type="entry name" value="BDV_P40"/>
    <property type="match status" value="1"/>
</dbReference>
<name>A0A8S3X192_PARAO</name>
<accession>A0A8S3X192</accession>
<protein>
    <submittedName>
        <fullName evidence="2">(apollo) hypothetical protein</fullName>
    </submittedName>
</protein>
<feature type="region of interest" description="Disordered" evidence="1">
    <location>
        <begin position="615"/>
        <end position="640"/>
    </location>
</feature>
<feature type="compositionally biased region" description="Polar residues" evidence="1">
    <location>
        <begin position="366"/>
        <end position="377"/>
    </location>
</feature>
<dbReference type="InterPro" id="IPR009441">
    <property type="entry name" value="P40_nucleoprot_BD-vir"/>
</dbReference>
<keyword evidence="3" id="KW-1185">Reference proteome</keyword>
<dbReference type="AlphaFoldDB" id="A0A8S3X192"/>
<dbReference type="Proteomes" id="UP000691718">
    <property type="component" value="Unassembled WGS sequence"/>
</dbReference>
<comment type="caution">
    <text evidence="2">The sequence shown here is derived from an EMBL/GenBank/DDBJ whole genome shotgun (WGS) entry which is preliminary data.</text>
</comment>
<gene>
    <name evidence="2" type="ORF">PAPOLLO_LOCUS12613</name>
</gene>
<dbReference type="OrthoDB" id="6911551at2759"/>
<evidence type="ECO:0000313" key="3">
    <source>
        <dbReference type="Proteomes" id="UP000691718"/>
    </source>
</evidence>
<sequence length="1086" mass="121150">MPFTIPAEHRSYVLQYQTNYKYVSNWKKCHKTGGEMVDGEIVYTDDLVLSTVLSFIAPFTSDCLGGLRDGEPGPTEKPRTEAETNMGILALSLTSFMTLAKPITPQNGAAYTKRWKAALAAAQIPDLVTSESWTAIMTLAGRFQQVVAIRPDLRMEIVDRVTQRELPGLPGALLAQIKLVWSYSSLKAVQYMDAFTKSHCRALEIPAVLDQALLLQSRWTKAHADDPNLQFCRVKNPSSHTELNHSNYPDLYYASIAYAKLNKLVGDNFQLSQTHTSRHSYLIDKYIKKTVAAELGEMTEDTRSKLARLGYPIAARRRPREESEDEDESEPQRRRSRRSGDPIQEEESRPSLSDQPTTLPADEQRTTTASNEQPSTSAHEDDQTQVFQSLSSAATISQQAIPSTPKIKKSACLFCDHVEKKVAGEIAKLESTKKNRFRDVAYELRNCITSLESTKLPDNLTPKDVILGECNIPEQLFNFVCDLVQGPDTRRKNSGDDLVKIKSVCSDLIYIVSKGRVKPSKHLTLGLSMKSMTSSRKVLTILNRYGHTIGYNLAEEIETEMTYSSQNENSTIPAGISRVDGRSTHVAFDNFDRFVDTATGKDTLHDTVGIIYQFRSENDDPDNMDNSDTSDSESLSAYVHEGPTEPLVRARKRRRFEAPSKEIRPFVKTPFTSMTFLPFQTITETIDACHSDKSIAIDKDLVWSRSLSQIDSVPMWLGYNCKIGIDESKIQTVEYLSPINESPTSLAVVQETLNIAKEIAKNCNQQQIIATYDLAIAKLAMQIQHTKNPEFDEIFINLGAFHTQMAFFKAIGKYIDSSGLVEILVLEAEALAGGSMNSFLIVNILIDEFREGAFGIRHTKSCLGRSPVDLTLEQAINADVGNTLTGVSHFTNSIAARERWALSHSVRTKIMSSVKAEIGLSQADDTSYTLQKNRIEKDSKTLNNIVKTMNPFSENVDKDRLFNLSTGKAASSNVTDYLLNVKSLGQEQKLKFFSECSEDSTRSVRTISRNKINNFASDCVKKSIKSTTGDKNTIIKMERDIFGRLLVIAINQKVDIGYCLSFPLAPLPPALFHCSGDNEDGQVNSE</sequence>
<feature type="compositionally biased region" description="Acidic residues" evidence="1">
    <location>
        <begin position="619"/>
        <end position="631"/>
    </location>
</feature>